<dbReference type="RefSeq" id="WP_126694558.1">
    <property type="nucleotide sequence ID" value="NZ_RXOF01000011.1"/>
</dbReference>
<feature type="signal peptide" evidence="2">
    <location>
        <begin position="1"/>
        <end position="20"/>
    </location>
</feature>
<evidence type="ECO:0000313" key="3">
    <source>
        <dbReference type="EMBL" id="RTQ47800.1"/>
    </source>
</evidence>
<sequence>MNKLLLAPALLVLLPLAARAQVGIGTTTPDAKAALDIRATDKGLLIPRLTAAQRTALTAVPQDLLVYQTDGTASGGAQTGFWYYGGSGGWVFLDASAGSGLTLPFSGSFGGSSATPALDVSHTNGGTAVRGSAPNAGIGVFGSSSTGSGVYGLATSSGGFGVRGNTSASSSAGLYGSAAGTNTYGVIGSGETGVLGQGSSGPGLSGSSNSGPALQAAKTSG</sequence>
<name>A0A431TZC4_9BACT</name>
<keyword evidence="4" id="KW-1185">Reference proteome</keyword>
<accession>A0A431TZC4</accession>
<dbReference type="AlphaFoldDB" id="A0A431TZC4"/>
<keyword evidence="2" id="KW-0732">Signal</keyword>
<dbReference type="Proteomes" id="UP000282184">
    <property type="component" value="Unassembled WGS sequence"/>
</dbReference>
<evidence type="ECO:0000256" key="2">
    <source>
        <dbReference type="SAM" id="SignalP"/>
    </source>
</evidence>
<feature type="compositionally biased region" description="Gly residues" evidence="1">
    <location>
        <begin position="195"/>
        <end position="204"/>
    </location>
</feature>
<dbReference type="OrthoDB" id="9765957at2"/>
<proteinExistence type="predicted"/>
<evidence type="ECO:0008006" key="5">
    <source>
        <dbReference type="Google" id="ProtNLM"/>
    </source>
</evidence>
<organism evidence="3 4">
    <name type="scientific">Hymenobacter gummosus</name>
    <dbReference type="NCBI Taxonomy" id="1776032"/>
    <lineage>
        <taxon>Bacteria</taxon>
        <taxon>Pseudomonadati</taxon>
        <taxon>Bacteroidota</taxon>
        <taxon>Cytophagia</taxon>
        <taxon>Cytophagales</taxon>
        <taxon>Hymenobacteraceae</taxon>
        <taxon>Hymenobacter</taxon>
    </lineage>
</organism>
<gene>
    <name evidence="3" type="ORF">EJV47_17925</name>
</gene>
<feature type="chain" id="PRO_5019307144" description="Peptidase S74 domain-containing protein" evidence="2">
    <location>
        <begin position="21"/>
        <end position="221"/>
    </location>
</feature>
<evidence type="ECO:0000256" key="1">
    <source>
        <dbReference type="SAM" id="MobiDB-lite"/>
    </source>
</evidence>
<dbReference type="EMBL" id="RXOF01000011">
    <property type="protein sequence ID" value="RTQ47800.1"/>
    <property type="molecule type" value="Genomic_DNA"/>
</dbReference>
<feature type="region of interest" description="Disordered" evidence="1">
    <location>
        <begin position="195"/>
        <end position="221"/>
    </location>
</feature>
<comment type="caution">
    <text evidence="3">The sequence shown here is derived from an EMBL/GenBank/DDBJ whole genome shotgun (WGS) entry which is preliminary data.</text>
</comment>
<protein>
    <recommendedName>
        <fullName evidence="5">Peptidase S74 domain-containing protein</fullName>
    </recommendedName>
</protein>
<evidence type="ECO:0000313" key="4">
    <source>
        <dbReference type="Proteomes" id="UP000282184"/>
    </source>
</evidence>
<reference evidence="3 4" key="1">
    <citation type="submission" date="2018-12" db="EMBL/GenBank/DDBJ databases">
        <title>Hymenobacter gummosus sp. nov., isolated from a spring.</title>
        <authorList>
            <person name="Nie L."/>
        </authorList>
    </citation>
    <scope>NUCLEOTIDE SEQUENCE [LARGE SCALE GENOMIC DNA]</scope>
    <source>
        <strain evidence="3 4">KCTC 52166</strain>
    </source>
</reference>